<keyword evidence="3" id="KW-1185">Reference proteome</keyword>
<dbReference type="Pfam" id="PF01575">
    <property type="entry name" value="MaoC_dehydratas"/>
    <property type="match status" value="1"/>
</dbReference>
<dbReference type="PANTHER" id="PTHR43664">
    <property type="entry name" value="MONOAMINE OXIDASE-RELATED"/>
    <property type="match status" value="1"/>
</dbReference>
<dbReference type="PANTHER" id="PTHR43664:SF1">
    <property type="entry name" value="BETA-METHYLMALYL-COA DEHYDRATASE"/>
    <property type="match status" value="1"/>
</dbReference>
<dbReference type="CDD" id="cd03454">
    <property type="entry name" value="YdeM"/>
    <property type="match status" value="1"/>
</dbReference>
<dbReference type="EMBL" id="SJST01000002">
    <property type="protein sequence ID" value="TCD15179.1"/>
    <property type="molecule type" value="Genomic_DNA"/>
</dbReference>
<reference evidence="2 3" key="1">
    <citation type="journal article" date="2015" name="Antonie Van Leeuwenhoek">
        <title>Oricola cellulosilytica gen. nov., sp. nov., a cellulose-degrading bacterium of the family Phyllobacteriaceae isolated from surface seashore water, and emended descriptions of Mesorhizobium loti and Phyllobacterium myrsinacearum.</title>
        <authorList>
            <person name="Hameed A."/>
            <person name="Shahina M."/>
            <person name="Lai W.A."/>
            <person name="Lin S.Y."/>
            <person name="Young L.S."/>
            <person name="Liu Y.C."/>
            <person name="Hsu Y.H."/>
            <person name="Young C.C."/>
        </authorList>
    </citation>
    <scope>NUCLEOTIDE SEQUENCE [LARGE SCALE GENOMIC DNA]</scope>
    <source>
        <strain evidence="2 3">KCTC 52183</strain>
    </source>
</reference>
<dbReference type="Gene3D" id="3.10.129.10">
    <property type="entry name" value="Hotdog Thioesterase"/>
    <property type="match status" value="1"/>
</dbReference>
<proteinExistence type="predicted"/>
<comment type="caution">
    <text evidence="2">The sequence shown here is derived from an EMBL/GenBank/DDBJ whole genome shotgun (WGS) entry which is preliminary data.</text>
</comment>
<dbReference type="SUPFAM" id="SSF54637">
    <property type="entry name" value="Thioesterase/thiol ester dehydrase-isomerase"/>
    <property type="match status" value="1"/>
</dbReference>
<dbReference type="RefSeq" id="WP_131566941.1">
    <property type="nucleotide sequence ID" value="NZ_JAINFK010000004.1"/>
</dbReference>
<dbReference type="AlphaFoldDB" id="A0A4R0PF28"/>
<protein>
    <submittedName>
        <fullName evidence="2">MaoC family dehydratase</fullName>
    </submittedName>
</protein>
<evidence type="ECO:0000313" key="2">
    <source>
        <dbReference type="EMBL" id="TCD15179.1"/>
    </source>
</evidence>
<dbReference type="InterPro" id="IPR002539">
    <property type="entry name" value="MaoC-like_dom"/>
</dbReference>
<accession>A0A4R0PF28</accession>
<dbReference type="InterPro" id="IPR052342">
    <property type="entry name" value="MCH/BMMD"/>
</dbReference>
<feature type="domain" description="MaoC-like" evidence="1">
    <location>
        <begin position="25"/>
        <end position="123"/>
    </location>
</feature>
<dbReference type="InterPro" id="IPR029069">
    <property type="entry name" value="HotDog_dom_sf"/>
</dbReference>
<evidence type="ECO:0000259" key="1">
    <source>
        <dbReference type="Pfam" id="PF01575"/>
    </source>
</evidence>
<name>A0A4R0PF28_9HYPH</name>
<sequence>MPRSRTAQLYLDDLFVGQIFESGAHQVEEERLKSFAAEFDPQSFHLDEMAARDTMFGGLVASGWHTAAITMRLLVESVPLARGMIGSGGEIEWTKPVRPGDTLRVRSEILEIVPSRSRPNQARVTLKSITLNGGGEPVQVFTSRLIAYRLQPAE</sequence>
<gene>
    <name evidence="2" type="ORF">E0D97_06425</name>
</gene>
<evidence type="ECO:0000313" key="3">
    <source>
        <dbReference type="Proteomes" id="UP000291301"/>
    </source>
</evidence>
<dbReference type="OrthoDB" id="9797938at2"/>
<organism evidence="2 3">
    <name type="scientific">Oricola cellulosilytica</name>
    <dbReference type="NCBI Taxonomy" id="1429082"/>
    <lineage>
        <taxon>Bacteria</taxon>
        <taxon>Pseudomonadati</taxon>
        <taxon>Pseudomonadota</taxon>
        <taxon>Alphaproteobacteria</taxon>
        <taxon>Hyphomicrobiales</taxon>
        <taxon>Ahrensiaceae</taxon>
        <taxon>Oricola</taxon>
    </lineage>
</organism>
<dbReference type="Proteomes" id="UP000291301">
    <property type="component" value="Unassembled WGS sequence"/>
</dbReference>